<protein>
    <recommendedName>
        <fullName evidence="3">AIM24 family protein</fullName>
    </recommendedName>
</protein>
<reference evidence="1 2" key="1">
    <citation type="submission" date="2016-03" db="EMBL/GenBank/DDBJ databases">
        <title>Draft genome sequence of Paenibacillus glacialis DSM 22343.</title>
        <authorList>
            <person name="Shin S.-K."/>
            <person name="Yi H."/>
        </authorList>
    </citation>
    <scope>NUCLEOTIDE SEQUENCE [LARGE SCALE GENOMIC DNA]</scope>
    <source>
        <strain evidence="1 2">DSM 22343</strain>
    </source>
</reference>
<proteinExistence type="predicted"/>
<evidence type="ECO:0000313" key="2">
    <source>
        <dbReference type="Proteomes" id="UP000076967"/>
    </source>
</evidence>
<gene>
    <name evidence="1" type="ORF">PGLA_00720</name>
</gene>
<dbReference type="STRING" id="494026.PGLA_00720"/>
<keyword evidence="2" id="KW-1185">Reference proteome</keyword>
<dbReference type="Proteomes" id="UP000076967">
    <property type="component" value="Unassembled WGS sequence"/>
</dbReference>
<organism evidence="1 2">
    <name type="scientific">Paenibacillus glacialis</name>
    <dbReference type="NCBI Taxonomy" id="494026"/>
    <lineage>
        <taxon>Bacteria</taxon>
        <taxon>Bacillati</taxon>
        <taxon>Bacillota</taxon>
        <taxon>Bacilli</taxon>
        <taxon>Bacillales</taxon>
        <taxon>Paenibacillaceae</taxon>
        <taxon>Paenibacillus</taxon>
    </lineage>
</organism>
<comment type="caution">
    <text evidence="1">The sequence shown here is derived from an EMBL/GenBank/DDBJ whole genome shotgun (WGS) entry which is preliminary data.</text>
</comment>
<evidence type="ECO:0000313" key="1">
    <source>
        <dbReference type="EMBL" id="OAB45952.1"/>
    </source>
</evidence>
<dbReference type="SUPFAM" id="SSF51219">
    <property type="entry name" value="TRAP-like"/>
    <property type="match status" value="1"/>
</dbReference>
<dbReference type="InterPro" id="IPR016031">
    <property type="entry name" value="Trp_RNA-bd_attenuator-like_dom"/>
</dbReference>
<dbReference type="Pfam" id="PF01987">
    <property type="entry name" value="AIM24"/>
    <property type="match status" value="1"/>
</dbReference>
<evidence type="ECO:0008006" key="3">
    <source>
        <dbReference type="Google" id="ProtNLM"/>
    </source>
</evidence>
<dbReference type="AlphaFoldDB" id="A0A168NMZ6"/>
<dbReference type="Gene3D" id="3.60.160.10">
    <property type="entry name" value="Mitochondrial biogenesis AIM24"/>
    <property type="match status" value="1"/>
</dbReference>
<dbReference type="RefSeq" id="WP_068527312.1">
    <property type="nucleotide sequence ID" value="NZ_LVJH01000002.1"/>
</dbReference>
<dbReference type="EMBL" id="LVJH01000002">
    <property type="protein sequence ID" value="OAB45952.1"/>
    <property type="molecule type" value="Genomic_DNA"/>
</dbReference>
<dbReference type="InterPro" id="IPR036983">
    <property type="entry name" value="AIM24_sf"/>
</dbReference>
<dbReference type="InterPro" id="IPR002838">
    <property type="entry name" value="AIM24"/>
</dbReference>
<name>A0A168NMZ6_9BACL</name>
<sequence>MNIQINNDNNAPIGQAVTFSLMKGDLVHILHPEQIVAYRGPSNGRNDRFMNMKRMYRKRKIIQSDMTGPSQFVAALPPGFAMQPIDINEGSDLLYDFRSLFYFSDGITMQTRILSMKNILVTHDIIKVKFSGTGQIGILTQGPVCQTELHPTEPVYIDAGSLIAYPENANLELTVYGNTLASQRMNYHWKMTGKGTVLYQAGRQNRQLEKDMENDGFIKRVLREIIPFGNVFIK</sequence>
<accession>A0A168NMZ6</accession>